<reference evidence="2 3" key="1">
    <citation type="journal article" date="2006" name="Science">
        <title>Genome of rice cluster I archaea -- the key methane producers in the rice rhizosphere.</title>
        <authorList>
            <person name="Erkel C."/>
            <person name="Kube M."/>
            <person name="Reinhardt R."/>
            <person name="Liesack W."/>
        </authorList>
    </citation>
    <scope>NUCLEOTIDE SEQUENCE [LARGE SCALE GENOMIC DNA]</scope>
    <source>
        <strain evidence="3">DSM 22066 / NBRC 105507 / MRE50</strain>
    </source>
</reference>
<sequence length="341" mass="39571">MPVRIIEEETLWDKFVESSPYSTLFHRWKFLKIVEKYSGYHLAPYGIYKGEHLSCILPLFTRKKSGLKLAYSPPQQAVAYIPYLGFIPDSEYARMKQHKKEPYLDFISKGIDEAISAEAPNHAFLSLAPGLTDLREFRNMGYSVDLGYTYIIDLSRPVDELWNNMSKTCRQTIRYWDDRRVEVRPSGDIDAFFTIMRRTLEKEGNTFFHNQSPEYLKEILATFPDNVKMYTMYSEDNPVAMQVNVQYRDRLLFWMYGRNGNCGSPVEYLNWELIKMAKETGLRVVENWGTETKRLNAYKAKFDPALEVCCGLHKSDVLGKLATMTYSSITRVPGLASVFHA</sequence>
<keyword evidence="3" id="KW-1185">Reference proteome</keyword>
<dbReference type="KEGG" id="rci:RCIX2163"/>
<dbReference type="PANTHER" id="PTHR36174">
    <property type="entry name" value="LIPID II:GLYCINE GLYCYLTRANSFERASE"/>
    <property type="match status" value="1"/>
</dbReference>
<evidence type="ECO:0000313" key="2">
    <source>
        <dbReference type="EMBL" id="CAJ37287.1"/>
    </source>
</evidence>
<dbReference type="PANTHER" id="PTHR36174:SF1">
    <property type="entry name" value="LIPID II:GLYCINE GLYCYLTRANSFERASE"/>
    <property type="match status" value="1"/>
</dbReference>
<dbReference type="InterPro" id="IPR016181">
    <property type="entry name" value="Acyl_CoA_acyltransferase"/>
</dbReference>
<dbReference type="STRING" id="351160.RCIX2163"/>
<gene>
    <name evidence="2" type="ORF">RCIX2163</name>
</gene>
<proteinExistence type="predicted"/>
<name>Q0W2V6_METAR</name>
<accession>Q0W2V6</accession>
<dbReference type="Proteomes" id="UP000000663">
    <property type="component" value="Chromosome"/>
</dbReference>
<dbReference type="RefSeq" id="WP_012035290.1">
    <property type="nucleotide sequence ID" value="NC_009464.1"/>
</dbReference>
<dbReference type="EMBL" id="AM114193">
    <property type="protein sequence ID" value="CAJ37287.1"/>
    <property type="molecule type" value="Genomic_DNA"/>
</dbReference>
<dbReference type="SUPFAM" id="SSF55729">
    <property type="entry name" value="Acyl-CoA N-acyltransferases (Nat)"/>
    <property type="match status" value="1"/>
</dbReference>
<feature type="domain" description="BioF2-like acetyltransferase" evidence="1">
    <location>
        <begin position="166"/>
        <end position="287"/>
    </location>
</feature>
<dbReference type="InterPro" id="IPR038740">
    <property type="entry name" value="BioF2-like_GNAT_dom"/>
</dbReference>
<organism evidence="2 3">
    <name type="scientific">Methanocella arvoryzae (strain DSM 22066 / NBRC 105507 / MRE50)</name>
    <dbReference type="NCBI Taxonomy" id="351160"/>
    <lineage>
        <taxon>Archaea</taxon>
        <taxon>Methanobacteriati</taxon>
        <taxon>Methanobacteriota</taxon>
        <taxon>Stenosarchaea group</taxon>
        <taxon>Methanomicrobia</taxon>
        <taxon>Methanocellales</taxon>
        <taxon>Methanocellaceae</taxon>
        <taxon>Methanocella</taxon>
    </lineage>
</organism>
<evidence type="ECO:0000313" key="3">
    <source>
        <dbReference type="Proteomes" id="UP000000663"/>
    </source>
</evidence>
<protein>
    <recommendedName>
        <fullName evidence="1">BioF2-like acetyltransferase domain-containing protein</fullName>
    </recommendedName>
</protein>
<dbReference type="PATRIC" id="fig|351160.9.peg.995"/>
<dbReference type="Gene3D" id="3.40.630.30">
    <property type="match status" value="1"/>
</dbReference>
<dbReference type="InterPro" id="IPR050644">
    <property type="entry name" value="PG_Glycine_Bridge_Synth"/>
</dbReference>
<dbReference type="AlphaFoldDB" id="Q0W2V6"/>
<dbReference type="Pfam" id="PF13480">
    <property type="entry name" value="Acetyltransf_6"/>
    <property type="match status" value="1"/>
</dbReference>
<dbReference type="OrthoDB" id="140543at2157"/>
<dbReference type="GeneID" id="5145686"/>
<dbReference type="eggNOG" id="arCOG03320">
    <property type="taxonomic scope" value="Archaea"/>
</dbReference>
<evidence type="ECO:0000259" key="1">
    <source>
        <dbReference type="Pfam" id="PF13480"/>
    </source>
</evidence>